<feature type="compositionally biased region" description="Pro residues" evidence="1">
    <location>
        <begin position="454"/>
        <end position="463"/>
    </location>
</feature>
<protein>
    <submittedName>
        <fullName evidence="2">Uncharacterized protein</fullName>
    </submittedName>
</protein>
<feature type="compositionally biased region" description="Polar residues" evidence="1">
    <location>
        <begin position="421"/>
        <end position="439"/>
    </location>
</feature>
<accession>A0A9W8I7Y3</accession>
<feature type="compositionally biased region" description="Low complexity" evidence="1">
    <location>
        <begin position="355"/>
        <end position="365"/>
    </location>
</feature>
<feature type="region of interest" description="Disordered" evidence="1">
    <location>
        <begin position="308"/>
        <end position="332"/>
    </location>
</feature>
<feature type="compositionally biased region" description="Polar residues" evidence="1">
    <location>
        <begin position="178"/>
        <end position="187"/>
    </location>
</feature>
<proteinExistence type="predicted"/>
<evidence type="ECO:0000256" key="1">
    <source>
        <dbReference type="SAM" id="MobiDB-lite"/>
    </source>
</evidence>
<feature type="compositionally biased region" description="Polar residues" evidence="1">
    <location>
        <begin position="118"/>
        <end position="128"/>
    </location>
</feature>
<name>A0A9W8I7Y3_9FUNG</name>
<evidence type="ECO:0000313" key="3">
    <source>
        <dbReference type="Proteomes" id="UP001140094"/>
    </source>
</evidence>
<dbReference type="EMBL" id="JANBUO010000009">
    <property type="protein sequence ID" value="KAJ2809146.1"/>
    <property type="molecule type" value="Genomic_DNA"/>
</dbReference>
<feature type="region of interest" description="Disordered" evidence="1">
    <location>
        <begin position="58"/>
        <end position="232"/>
    </location>
</feature>
<dbReference type="Proteomes" id="UP001140094">
    <property type="component" value="Unassembled WGS sequence"/>
</dbReference>
<gene>
    <name evidence="2" type="ORF">H4R20_000325</name>
</gene>
<sequence>MRNELQPRRRFSAASTPARQVLGGGATAEAAAKAAAEELRNTGNMALKFQTHMPQAVRPLAGSAAAPSERSMSYSAPTSPFLPRAATHPSRNGLPEDQNRGPLFGGQEAALPLLAGPLSQQVSPSNHHANGAIGRSHTTSGSSHTTFGTQSEACSPRGAAPRRRSFALATGLGARAPSVSSAAQRYSGSDEDSDLEQQSGGNSSDCDTDSMALDGVETRRQSGSSGPRNKAFERLRSLVDEDRMPLAAEMEHEGHITRSIRHSSVQEWLRSASPAMASPPLDDPAAKPPLPRALPARAVRDIPEAISFPASPSESAVSSPRLPAAAASCPNTAYPVPAASAVRLGKRKSLESDTPSDPAAPAARPLHAYKRQAMSPSGLRAQIAIGKTSAKRPRAPIAVPVTQASSSAGACPPLPLRSRSRSNASQSLGGLSIVQTNGVFSRMNIKDGEDAAQRPPPPADSPS</sequence>
<organism evidence="2 3">
    <name type="scientific">Coemansia guatemalensis</name>
    <dbReference type="NCBI Taxonomy" id="2761395"/>
    <lineage>
        <taxon>Eukaryota</taxon>
        <taxon>Fungi</taxon>
        <taxon>Fungi incertae sedis</taxon>
        <taxon>Zoopagomycota</taxon>
        <taxon>Kickxellomycotina</taxon>
        <taxon>Kickxellomycetes</taxon>
        <taxon>Kickxellales</taxon>
        <taxon>Kickxellaceae</taxon>
        <taxon>Coemansia</taxon>
    </lineage>
</organism>
<keyword evidence="3" id="KW-1185">Reference proteome</keyword>
<feature type="region of interest" description="Disordered" evidence="1">
    <location>
        <begin position="345"/>
        <end position="463"/>
    </location>
</feature>
<comment type="caution">
    <text evidence="2">The sequence shown here is derived from an EMBL/GenBank/DDBJ whole genome shotgun (WGS) entry which is preliminary data.</text>
</comment>
<feature type="compositionally biased region" description="Low complexity" evidence="1">
    <location>
        <begin position="308"/>
        <end position="320"/>
    </location>
</feature>
<dbReference type="OrthoDB" id="5581516at2759"/>
<dbReference type="AlphaFoldDB" id="A0A9W8I7Y3"/>
<feature type="compositionally biased region" description="Polar residues" evidence="1">
    <location>
        <begin position="196"/>
        <end position="205"/>
    </location>
</feature>
<feature type="region of interest" description="Disordered" evidence="1">
    <location>
        <begin position="1"/>
        <end position="25"/>
    </location>
</feature>
<reference evidence="2" key="1">
    <citation type="submission" date="2022-07" db="EMBL/GenBank/DDBJ databases">
        <title>Phylogenomic reconstructions and comparative analyses of Kickxellomycotina fungi.</title>
        <authorList>
            <person name="Reynolds N.K."/>
            <person name="Stajich J.E."/>
            <person name="Barry K."/>
            <person name="Grigoriev I.V."/>
            <person name="Crous P."/>
            <person name="Smith M.E."/>
        </authorList>
    </citation>
    <scope>NUCLEOTIDE SEQUENCE</scope>
    <source>
        <strain evidence="2">NRRL 1565</strain>
    </source>
</reference>
<feature type="region of interest" description="Disordered" evidence="1">
    <location>
        <begin position="270"/>
        <end position="291"/>
    </location>
</feature>
<evidence type="ECO:0000313" key="2">
    <source>
        <dbReference type="EMBL" id="KAJ2809146.1"/>
    </source>
</evidence>
<feature type="compositionally biased region" description="Low complexity" evidence="1">
    <location>
        <begin position="136"/>
        <end position="151"/>
    </location>
</feature>